<evidence type="ECO:0000313" key="2">
    <source>
        <dbReference type="Proteomes" id="UP000756921"/>
    </source>
</evidence>
<protein>
    <submittedName>
        <fullName evidence="1">Uncharacterized protein</fullName>
    </submittedName>
</protein>
<keyword evidence="2" id="KW-1185">Reference proteome</keyword>
<sequence>MEPPKRECVCVRIVQRASRGVAASLDDGLHVVKGWW</sequence>
<evidence type="ECO:0000313" key="1">
    <source>
        <dbReference type="EMBL" id="KAF9731835.1"/>
    </source>
</evidence>
<gene>
    <name evidence="1" type="ORF">PMIN01_09764</name>
</gene>
<dbReference type="AlphaFoldDB" id="A0A9P6GB63"/>
<name>A0A9P6GB63_9PLEO</name>
<proteinExistence type="predicted"/>
<comment type="caution">
    <text evidence="1">The sequence shown here is derived from an EMBL/GenBank/DDBJ whole genome shotgun (WGS) entry which is preliminary data.</text>
</comment>
<organism evidence="1 2">
    <name type="scientific">Paraphaeosphaeria minitans</name>
    <dbReference type="NCBI Taxonomy" id="565426"/>
    <lineage>
        <taxon>Eukaryota</taxon>
        <taxon>Fungi</taxon>
        <taxon>Dikarya</taxon>
        <taxon>Ascomycota</taxon>
        <taxon>Pezizomycotina</taxon>
        <taxon>Dothideomycetes</taxon>
        <taxon>Pleosporomycetidae</taxon>
        <taxon>Pleosporales</taxon>
        <taxon>Massarineae</taxon>
        <taxon>Didymosphaeriaceae</taxon>
        <taxon>Paraphaeosphaeria</taxon>
    </lineage>
</organism>
<accession>A0A9P6GB63</accession>
<reference evidence="1" key="1">
    <citation type="journal article" date="2020" name="Mol. Plant Microbe Interact.">
        <title>Genome Sequence of the Biocontrol Agent Coniothyrium minitans strain Conio (IMI 134523).</title>
        <authorList>
            <person name="Patel D."/>
            <person name="Shittu T.A."/>
            <person name="Baroncelli R."/>
            <person name="Muthumeenakshi S."/>
            <person name="Osborne T.H."/>
            <person name="Janganan T.K."/>
            <person name="Sreenivasaprasad S."/>
        </authorList>
    </citation>
    <scope>NUCLEOTIDE SEQUENCE</scope>
    <source>
        <strain evidence="1">Conio</strain>
    </source>
</reference>
<dbReference type="Proteomes" id="UP000756921">
    <property type="component" value="Unassembled WGS sequence"/>
</dbReference>
<dbReference type="EMBL" id="WJXW01000011">
    <property type="protein sequence ID" value="KAF9731835.1"/>
    <property type="molecule type" value="Genomic_DNA"/>
</dbReference>